<reference evidence="3" key="2">
    <citation type="journal article" date="2016" name="Genome Announc.">
        <title>Draft Genome Sequences of Two Novel Amoeba-Resistant Intranuclear Bacteria, 'Candidatus Berkiella cookevillensis' and 'Candidatus Berkiella aquae'.</title>
        <authorList>
            <person name="Mehari Y.T."/>
            <person name="Arivett B.A."/>
            <person name="Farone A.L."/>
            <person name="Gunderson J.H."/>
            <person name="Farone M.B."/>
        </authorList>
    </citation>
    <scope>NUCLEOTIDE SEQUENCE</scope>
    <source>
        <strain evidence="3">CC99</strain>
    </source>
</reference>
<proteinExistence type="predicted"/>
<name>A0A0Q9YU11_9GAMM</name>
<accession>A0A0Q9YU11</accession>
<evidence type="ECO:0000313" key="4">
    <source>
        <dbReference type="Proteomes" id="UP000051494"/>
    </source>
</evidence>
<evidence type="ECO:0000313" key="2">
    <source>
        <dbReference type="EMBL" id="KRG19571.1"/>
    </source>
</evidence>
<feature type="region of interest" description="Disordered" evidence="1">
    <location>
        <begin position="184"/>
        <end position="222"/>
    </location>
</feature>
<organism evidence="2">
    <name type="scientific">Candidatus Berkiella cookevillensis</name>
    <dbReference type="NCBI Taxonomy" id="437022"/>
    <lineage>
        <taxon>Bacteria</taxon>
        <taxon>Pseudomonadati</taxon>
        <taxon>Pseudomonadota</taxon>
        <taxon>Gammaproteobacteria</taxon>
        <taxon>Candidatus Berkiellales</taxon>
        <taxon>Candidatus Berkiellaceae</taxon>
        <taxon>Candidatus Berkiella</taxon>
    </lineage>
</organism>
<feature type="compositionally biased region" description="Low complexity" evidence="1">
    <location>
        <begin position="186"/>
        <end position="201"/>
    </location>
</feature>
<dbReference type="EMBL" id="LKHV02000001">
    <property type="protein sequence ID" value="MCS5707568.1"/>
    <property type="molecule type" value="Genomic_DNA"/>
</dbReference>
<dbReference type="AlphaFoldDB" id="A0A0Q9YU11"/>
<dbReference type="EMBL" id="LKHV01000002">
    <property type="protein sequence ID" value="KRG19571.1"/>
    <property type="molecule type" value="Genomic_DNA"/>
</dbReference>
<evidence type="ECO:0000313" key="3">
    <source>
        <dbReference type="EMBL" id="MCS5707568.1"/>
    </source>
</evidence>
<dbReference type="STRING" id="437022.CC99x_00584"/>
<protein>
    <submittedName>
        <fullName evidence="2">Uncharacterized protein</fullName>
    </submittedName>
</protein>
<reference evidence="2" key="1">
    <citation type="submission" date="2015-09" db="EMBL/GenBank/DDBJ databases">
        <title>Draft Genome Sequences of Two Novel Amoeba-resistant Intranuclear Bacteria, Candidatus Berkiella cookevillensis and Candidatus Berkiella aquae.</title>
        <authorList>
            <person name="Mehari Y.T."/>
            <person name="Arivett B.A."/>
            <person name="Farone A.L."/>
            <person name="Gunderson J.H."/>
            <person name="Farone M.B."/>
        </authorList>
    </citation>
    <scope>NUCLEOTIDE SEQUENCE [LARGE SCALE GENOMIC DNA]</scope>
    <source>
        <strain evidence="2">CC99</strain>
    </source>
</reference>
<feature type="compositionally biased region" description="Polar residues" evidence="1">
    <location>
        <begin position="202"/>
        <end position="215"/>
    </location>
</feature>
<reference evidence="3" key="3">
    <citation type="submission" date="2021-06" db="EMBL/GenBank/DDBJ databases">
        <title>Genomic Description and Analysis of Intracellular Bacteria, Candidatus Berkiella cookevillensis and Candidatus Berkiella aquae.</title>
        <authorList>
            <person name="Kidane D.T."/>
            <person name="Mehari Y.T."/>
            <person name="Rice F.C."/>
            <person name="Arivett B.A."/>
            <person name="Farone A.L."/>
            <person name="Berk S.G."/>
            <person name="Farone M.B."/>
        </authorList>
    </citation>
    <scope>NUCLEOTIDE SEQUENCE</scope>
    <source>
        <strain evidence="3">CC99</strain>
    </source>
</reference>
<keyword evidence="4" id="KW-1185">Reference proteome</keyword>
<sequence>MTPKNRKNIDINRDNLQSTLQSTIDIERLKNDLPTMENTPNWLEISSKILGTLAMVLAVHWFSGPYTAIAAREIYETLYIKLYGSYRWYDLRYYTLYIPSREHISHLGYEYGPYILNTFLAPIIYKSVGKLWQWGKAIMHIFSPPENTPQNDAQNHELEGTIEYLISQLENLKLHDPTLEAVTNNTPTPLTLSPSLKLSTSGQTASSPITHSPSVKLSRGIK</sequence>
<gene>
    <name evidence="3" type="ORF">CC99x_001480</name>
    <name evidence="2" type="ORF">CC99x_00584</name>
</gene>
<comment type="caution">
    <text evidence="2">The sequence shown here is derived from an EMBL/GenBank/DDBJ whole genome shotgun (WGS) entry which is preliminary data.</text>
</comment>
<evidence type="ECO:0000256" key="1">
    <source>
        <dbReference type="SAM" id="MobiDB-lite"/>
    </source>
</evidence>
<dbReference type="Proteomes" id="UP000051494">
    <property type="component" value="Unassembled WGS sequence"/>
</dbReference>
<dbReference type="RefSeq" id="WP_057623479.1">
    <property type="nucleotide sequence ID" value="NZ_LKHV02000001.1"/>
</dbReference>